<comment type="caution">
    <text evidence="1">The sequence shown here is derived from an EMBL/GenBank/DDBJ whole genome shotgun (WGS) entry which is preliminary data.</text>
</comment>
<dbReference type="EMBL" id="WISP01000120">
    <property type="protein sequence ID" value="MQW05234.1"/>
    <property type="molecule type" value="Genomic_DNA"/>
</dbReference>
<proteinExistence type="predicted"/>
<dbReference type="RefSeq" id="WP_127663020.1">
    <property type="nucleotide sequence ID" value="NZ_RPJR01000115.1"/>
</dbReference>
<sequence length="65" mass="7262">MFIIGIRAGDTEFVTIQAVGAMSQSMSSSSQQGIEKKEQARVRLETIERYVRDQPFRTGRTGAHC</sequence>
<evidence type="ECO:0000313" key="1">
    <source>
        <dbReference type="EMBL" id="MQW05234.1"/>
    </source>
</evidence>
<reference evidence="1" key="1">
    <citation type="journal article" date="2013" name="Genome Biol.">
        <title>Comparative genomics of the core and accessory genomes of 48 Sinorhizobium strains comprising five genospecies.</title>
        <authorList>
            <person name="Sugawara M."/>
            <person name="Epstein B."/>
            <person name="Badgley B.D."/>
            <person name="Unno T."/>
            <person name="Xu L."/>
            <person name="Reese J."/>
            <person name="Gyaneshwar P."/>
            <person name="Denny R."/>
            <person name="Mudge J."/>
            <person name="Bharti A.K."/>
            <person name="Farmer A.D."/>
            <person name="May G.D."/>
            <person name="Woodward J.E."/>
            <person name="Medigue C."/>
            <person name="Vallenet D."/>
            <person name="Lajus A."/>
            <person name="Rouy Z."/>
            <person name="Martinez-Vaz B."/>
            <person name="Tiffin P."/>
            <person name="Young N.D."/>
            <person name="Sadowsky M.J."/>
        </authorList>
    </citation>
    <scope>NUCLEOTIDE SEQUENCE</scope>
    <source>
        <strain evidence="1">M30</strain>
    </source>
</reference>
<organism evidence="1">
    <name type="scientific">Rhizobium meliloti</name>
    <name type="common">Ensifer meliloti</name>
    <name type="synonym">Sinorhizobium meliloti</name>
    <dbReference type="NCBI Taxonomy" id="382"/>
    <lineage>
        <taxon>Bacteria</taxon>
        <taxon>Pseudomonadati</taxon>
        <taxon>Pseudomonadota</taxon>
        <taxon>Alphaproteobacteria</taxon>
        <taxon>Hyphomicrobiales</taxon>
        <taxon>Rhizobiaceae</taxon>
        <taxon>Sinorhizobium/Ensifer group</taxon>
        <taxon>Sinorhizobium</taxon>
    </lineage>
</organism>
<dbReference type="AlphaFoldDB" id="A0A6A7ZR71"/>
<accession>A0A6A7ZR71</accession>
<name>A0A6A7ZR71_RHIML</name>
<protein>
    <submittedName>
        <fullName evidence="1">Uncharacterized protein</fullName>
    </submittedName>
</protein>
<gene>
    <name evidence="1" type="ORF">GHK45_16065</name>
</gene>